<keyword evidence="5" id="KW-1185">Reference proteome</keyword>
<reference evidence="4 5" key="1">
    <citation type="submission" date="2014-04" db="EMBL/GenBank/DDBJ databases">
        <title>Comparative Genomics of Cryptosporidium Species.</title>
        <authorList>
            <person name="Silva J.C."/>
            <person name="Su Q."/>
            <person name="Chalmers R."/>
            <person name="Chibucos M.C."/>
            <person name="Elwin K."/>
            <person name="Godinez A."/>
            <person name="Guo F."/>
            <person name="Huynh K."/>
            <person name="Orvis J."/>
            <person name="Ott S."/>
            <person name="Sadzewicz L."/>
            <person name="Sengamalay N."/>
            <person name="Shetty A."/>
            <person name="Sun M."/>
            <person name="Tallon L."/>
            <person name="Xiao L."/>
            <person name="Zhang H."/>
            <person name="Fraser C.M."/>
            <person name="Zhu G."/>
            <person name="Kissinger J."/>
            <person name="Widmer G."/>
        </authorList>
    </citation>
    <scope>NUCLEOTIDE SEQUENCE [LARGE SCALE GENOMIC DNA]</scope>
    <source>
        <strain evidence="4 5">UKMEL1</strain>
    </source>
</reference>
<proteinExistence type="predicted"/>
<evidence type="ECO:0000313" key="5">
    <source>
        <dbReference type="Proteomes" id="UP000236928"/>
    </source>
</evidence>
<feature type="compositionally biased region" description="Basic residues" evidence="2">
    <location>
        <begin position="705"/>
        <end position="735"/>
    </location>
</feature>
<feature type="coiled-coil region" evidence="1">
    <location>
        <begin position="1343"/>
        <end position="1380"/>
    </location>
</feature>
<name>A0A2P4Z0G6_9CRYT</name>
<dbReference type="Proteomes" id="UP000236928">
    <property type="component" value="Unassembled WGS sequence"/>
</dbReference>
<comment type="caution">
    <text evidence="4">The sequence shown here is derived from an EMBL/GenBank/DDBJ whole genome shotgun (WGS) entry which is preliminary data.</text>
</comment>
<sequence>MKKIGLISLICTLIYLNIQVTLGGDAQTTLIEQEKLFKIGIEENEYDKVLEDDWIKFTPEKRCQLIIDKLENDVKKSVSNAKENLIVYTILRPIPVDDSGACFKRIILWHYEKVELIKKDRTIANYEDIIPVRLLLLGMSPKQIEKEPKDLAEIPEFLDIACKQLLSQKPRMRWPLSGARYHPYISNILGFQKVWIYRVSELLSACAQHTYQSSNGYIIMLLVSTEQMVNDSIFGDYQNAWKNRHGQKNKQEIIFDMDGDIKKSNKSNPTVSEGENTQERKVIDFDIPEDAEKINTNSFSRYPQNNVVDIEVIKPPSHNGEEYYSGKFPVYEIPNSVTSEICQEVGTKEIPGQSKYKQFPISSSKNYGFSSFIVPPNRIVERPEYTAIQPDDRVNVNLHEYRNFWKRPNYVNKYRNIDSLYDHLVEKANLHWPETSNDYLRFENENLVKPYIINKDEYFNVDSDPQLMIYPRQRRNSESLYIGGEEPLIQPFQSLELADSYEYGSPENNPQIQRLAYFDNNELPEYERTMIDDIPEKFFSFPVQKQGAALLNYNDPQLKVDFQGMTGRKVNKQPFLNFEEDESFQERDISQEDDDSIPYSKFRDTARNAIVKWYIDDDNEGDTRLTGKDRRIIKKLFSLIEHVDPDHYSELMNRGDDYIVRQIIRIGKSKDKNFQNILTARKNRSRIDDNYFGVYKEKQLPTRILKSKRKKGRSRGKNKRSRGSKSKKRNGKNGGKKGGGFSKKKQEFDTDSSETESESSEEITKIPKDIFIQDLLNEKYDFQNILKKERLKRLQKLLKDLLAARVNEIEKKEKMTVPIKNVEILKSSVKNEQKNRDQLEKEYKKNLEEHAKILDLLKKNQEKLREKMEEEHKKKQEELKKEMKDSVNQLEAALDTASGTIADIEKEKRFLDERLKNLEGDNQHIRTLISMKDNYIKKMEKSRIELETKQEIELKEMKKNYEKQLNELKKNLSKDDTISGLSSMVSNLEFEAKKNLEKIEENALTDEKIKQAIEHRLKDREKQLELSYQKQKQRDADYLNYVLQILESKESEDAKKVIKDLKGRILELEEKQEELQHTREELEMINNDLIQTVEEQNKIMGELMKKVEDLKIQREKAQDELVLAKEKYNDVKQVEKRLKDQLEEIKKSGAPSEEILRHLHKSLDVAEKERILASEIVKNAEVNFGNSENNVKIAMEKLEKMKIKSDSQKEFERELKAEIEKRLTSNKNALVMSGQGEIDQGEYLMSSEIKPLSRKELDELNKLRSLGLDELSDDEKKKLLILGQRQLATMELSVVSSFGELNNQISKVLDNDEIEKSKVLWNQVSDSSVNRMEIENSLGEILLEKIEGQEQSLNNMKSLLEETQNTISELNKQLIIQRELSGEASNYHKNMFEGKIKEKSIGISSDINIYDNNGNGKDEETARVASGENDENSNKVFEELSNDIIVPGEEDMEDIGKDLKNNNLEISGPPAIESPPLPGQGLDSSDFKDQVDYYAQEENDDGEGIENLKFKKELKNKMKEITERSNQPKKESNSDQEDSTEKHLENKKLEQDSEGKEVSKKNTESGSSSLGRKERVSSPISVQKIMMSETADLNLKKTLVANTEYEKNVNQHNHPMETTNDKSGGDSFSSCLYMLHDVQNERPPSSGITCENIINTIKRNLDLFSESFDSERPQNMNEVMTRTVLPGMQYDECYNSTMITFEDFQEKMIESGVFVRVFVLLTDFMDTLMIGDISRTGYILSNIPLVIYKALGNTMNKSFSNNSQSSDTIETVINNFPSEWIHEHMRTCKEILSGKSLDEITKSKSISSPNIFSPIRSPSLLNNNYSQEGLKNLPPIFLANIEVSPRPDKEPCIRIIKRIKQRISEVNGLLIRKRELQEKLKIKDAQEKLFVFTFEDTLPYNLSSQATSQYCEKYLSELFIKMNNMEWRAKPKNNSLVRLITIPTSSDESRVNIKDESQINLNEWKKEALRLTFDSSITNEWMGNSLIEYLTNKRITKNFGFLSNELARTLTIKLLDTISLKDEMSKEILLQHGWGIGTTGSGSGPGSGPESDGVLSKIFNSIQDTISSTNNVSMISNKEFKTIPGVILILRTSDDIPSNTMINPLLLSLKPDESPYMIETIKNKNKVQE</sequence>
<gene>
    <name evidence="4" type="ORF">CmeUKMEL1_07990</name>
</gene>
<evidence type="ECO:0000313" key="4">
    <source>
        <dbReference type="EMBL" id="POM83557.1"/>
    </source>
</evidence>
<feature type="compositionally biased region" description="Acidic residues" evidence="2">
    <location>
        <begin position="749"/>
        <end position="761"/>
    </location>
</feature>
<evidence type="ECO:0000256" key="1">
    <source>
        <dbReference type="SAM" id="Coils"/>
    </source>
</evidence>
<feature type="region of interest" description="Disordered" evidence="2">
    <location>
        <begin position="703"/>
        <end position="762"/>
    </location>
</feature>
<feature type="region of interest" description="Disordered" evidence="2">
    <location>
        <begin position="1521"/>
        <end position="1578"/>
    </location>
</feature>
<feature type="signal peptide" evidence="3">
    <location>
        <begin position="1"/>
        <end position="23"/>
    </location>
</feature>
<dbReference type="OrthoDB" id="341452at2759"/>
<dbReference type="EMBL" id="JIBK01000016">
    <property type="protein sequence ID" value="POM83557.1"/>
    <property type="molecule type" value="Genomic_DNA"/>
</dbReference>
<keyword evidence="3" id="KW-0732">Signal</keyword>
<feature type="coiled-coil region" evidence="1">
    <location>
        <begin position="791"/>
        <end position="978"/>
    </location>
</feature>
<organism evidence="4 5">
    <name type="scientific">Cryptosporidium meleagridis</name>
    <dbReference type="NCBI Taxonomy" id="93969"/>
    <lineage>
        <taxon>Eukaryota</taxon>
        <taxon>Sar</taxon>
        <taxon>Alveolata</taxon>
        <taxon>Apicomplexa</taxon>
        <taxon>Conoidasida</taxon>
        <taxon>Coccidia</taxon>
        <taxon>Eucoccidiorida</taxon>
        <taxon>Eimeriorina</taxon>
        <taxon>Cryptosporidiidae</taxon>
        <taxon>Cryptosporidium</taxon>
    </lineage>
</organism>
<feature type="compositionally biased region" description="Basic and acidic residues" evidence="2">
    <location>
        <begin position="1521"/>
        <end position="1563"/>
    </location>
</feature>
<accession>A0A2P4Z0G6</accession>
<evidence type="ECO:0000256" key="3">
    <source>
        <dbReference type="SAM" id="SignalP"/>
    </source>
</evidence>
<protein>
    <submittedName>
        <fullName evidence="4">Uncharacterized protein</fullName>
    </submittedName>
</protein>
<evidence type="ECO:0000256" key="2">
    <source>
        <dbReference type="SAM" id="MobiDB-lite"/>
    </source>
</evidence>
<feature type="region of interest" description="Disordered" evidence="2">
    <location>
        <begin position="1411"/>
        <end position="1432"/>
    </location>
</feature>
<feature type="coiled-coil region" evidence="1">
    <location>
        <begin position="1051"/>
        <end position="1148"/>
    </location>
</feature>
<dbReference type="VEuPathDB" id="CryptoDB:CmeUKMEL1_07990"/>
<feature type="region of interest" description="Disordered" evidence="2">
    <location>
        <begin position="1460"/>
        <end position="1486"/>
    </location>
</feature>
<feature type="chain" id="PRO_5015155767" evidence="3">
    <location>
        <begin position="24"/>
        <end position="2129"/>
    </location>
</feature>
<keyword evidence="1" id="KW-0175">Coiled coil</keyword>